<feature type="domain" description="Plastocyanin-like" evidence="5">
    <location>
        <begin position="61"/>
        <end position="153"/>
    </location>
</feature>
<dbReference type="AlphaFoldDB" id="A0A2U2XC23"/>
<dbReference type="OrthoDB" id="9757546at2"/>
<keyword evidence="3" id="KW-0560">Oxidoreductase</keyword>
<evidence type="ECO:0000313" key="7">
    <source>
        <dbReference type="EMBL" id="PWH85328.1"/>
    </source>
</evidence>
<dbReference type="Proteomes" id="UP000245370">
    <property type="component" value="Unassembled WGS sequence"/>
</dbReference>
<evidence type="ECO:0000256" key="3">
    <source>
        <dbReference type="ARBA" id="ARBA00023002"/>
    </source>
</evidence>
<proteinExistence type="predicted"/>
<sequence>MKNYTLIFSFIFSLSFLNGQVKEVSLVSKMNGQKTLIDGQDIVFWGYGIDDPSSQNNKIFLPGPVLRFDVGDTVIIHLRNDSPEDHTIHWHGLDVDQANDGVPHTSTSVNGGGAEFTYTFVCKEPGTYIYHCHVLTTLHLAMGMYGIFIIDANTENQIYNNSGKYTKEYNYLFSELNSAWNTNALSPGPFYLYEADYGMVNGWAGPEIKVKNQSITGDIEDSIGMRLANTGYGRVETIFPKDLEVKVYGSDGREVNSFVTDTIQMFPGERFGVVGYPQSTINDSITVNYYDLNNDELYFTNYIPVDISPTSSTISQNLETLILYPNPFDSQITIDNIPKNGTATITDLNGKEVWQGDLKKGQNQIQLNVDKGIYVLRFGGMQVKVVKE</sequence>
<dbReference type="SUPFAM" id="SSF49503">
    <property type="entry name" value="Cupredoxins"/>
    <property type="match status" value="2"/>
</dbReference>
<keyword evidence="2" id="KW-0732">Signal</keyword>
<keyword evidence="1" id="KW-0479">Metal-binding</keyword>
<keyword evidence="4" id="KW-0186">Copper</keyword>
<dbReference type="GO" id="GO:0005507">
    <property type="term" value="F:copper ion binding"/>
    <property type="evidence" value="ECO:0007669"/>
    <property type="project" value="InterPro"/>
</dbReference>
<evidence type="ECO:0000259" key="6">
    <source>
        <dbReference type="Pfam" id="PF18962"/>
    </source>
</evidence>
<keyword evidence="8" id="KW-1185">Reference proteome</keyword>
<evidence type="ECO:0000256" key="1">
    <source>
        <dbReference type="ARBA" id="ARBA00022723"/>
    </source>
</evidence>
<feature type="domain" description="Secretion system C-terminal sorting" evidence="6">
    <location>
        <begin position="323"/>
        <end position="385"/>
    </location>
</feature>
<dbReference type="GO" id="GO:0016491">
    <property type="term" value="F:oxidoreductase activity"/>
    <property type="evidence" value="ECO:0007669"/>
    <property type="project" value="UniProtKB-KW"/>
</dbReference>
<dbReference type="Gene3D" id="2.60.40.420">
    <property type="entry name" value="Cupredoxins - blue copper proteins"/>
    <property type="match status" value="1"/>
</dbReference>
<evidence type="ECO:0000256" key="4">
    <source>
        <dbReference type="ARBA" id="ARBA00023008"/>
    </source>
</evidence>
<evidence type="ECO:0008006" key="9">
    <source>
        <dbReference type="Google" id="ProtNLM"/>
    </source>
</evidence>
<dbReference type="InterPro" id="IPR008972">
    <property type="entry name" value="Cupredoxin"/>
</dbReference>
<evidence type="ECO:0000256" key="2">
    <source>
        <dbReference type="ARBA" id="ARBA00022729"/>
    </source>
</evidence>
<dbReference type="PANTHER" id="PTHR11709">
    <property type="entry name" value="MULTI-COPPER OXIDASE"/>
    <property type="match status" value="1"/>
</dbReference>
<dbReference type="PANTHER" id="PTHR11709:SF394">
    <property type="entry name" value="FI03373P-RELATED"/>
    <property type="match status" value="1"/>
</dbReference>
<dbReference type="NCBIfam" id="TIGR04183">
    <property type="entry name" value="Por_Secre_tail"/>
    <property type="match status" value="1"/>
</dbReference>
<comment type="caution">
    <text evidence="7">The sequence shown here is derived from an EMBL/GenBank/DDBJ whole genome shotgun (WGS) entry which is preliminary data.</text>
</comment>
<dbReference type="Pfam" id="PF07732">
    <property type="entry name" value="Cu-oxidase_3"/>
    <property type="match status" value="1"/>
</dbReference>
<protein>
    <recommendedName>
        <fullName evidence="9">Plastocyanin-like domain-containing protein</fullName>
    </recommendedName>
</protein>
<gene>
    <name evidence="7" type="ORF">DIT68_10350</name>
</gene>
<organism evidence="7 8">
    <name type="scientific">Brumimicrobium oceani</name>
    <dbReference type="NCBI Taxonomy" id="2100725"/>
    <lineage>
        <taxon>Bacteria</taxon>
        <taxon>Pseudomonadati</taxon>
        <taxon>Bacteroidota</taxon>
        <taxon>Flavobacteriia</taxon>
        <taxon>Flavobacteriales</taxon>
        <taxon>Crocinitomicaceae</taxon>
        <taxon>Brumimicrobium</taxon>
    </lineage>
</organism>
<accession>A0A2U2XC23</accession>
<dbReference type="Pfam" id="PF18962">
    <property type="entry name" value="Por_Secre_tail"/>
    <property type="match status" value="1"/>
</dbReference>
<dbReference type="InterPro" id="IPR026444">
    <property type="entry name" value="Secre_tail"/>
</dbReference>
<dbReference type="InterPro" id="IPR045087">
    <property type="entry name" value="Cu-oxidase_fam"/>
</dbReference>
<reference evidence="7 8" key="1">
    <citation type="submission" date="2018-05" db="EMBL/GenBank/DDBJ databases">
        <title>Brumimicrobium oceani sp. nov., isolated from coastal sediment.</title>
        <authorList>
            <person name="Kou Y."/>
        </authorList>
    </citation>
    <scope>NUCLEOTIDE SEQUENCE [LARGE SCALE GENOMIC DNA]</scope>
    <source>
        <strain evidence="7 8">C305</strain>
    </source>
</reference>
<evidence type="ECO:0000259" key="5">
    <source>
        <dbReference type="Pfam" id="PF07732"/>
    </source>
</evidence>
<dbReference type="EMBL" id="QFRJ01000007">
    <property type="protein sequence ID" value="PWH85328.1"/>
    <property type="molecule type" value="Genomic_DNA"/>
</dbReference>
<name>A0A2U2XC23_9FLAO</name>
<dbReference type="InterPro" id="IPR011707">
    <property type="entry name" value="Cu-oxidase-like_N"/>
</dbReference>
<dbReference type="RefSeq" id="WP_109359730.1">
    <property type="nucleotide sequence ID" value="NZ_QFRJ01000007.1"/>
</dbReference>
<evidence type="ECO:0000313" key="8">
    <source>
        <dbReference type="Proteomes" id="UP000245370"/>
    </source>
</evidence>
<reference evidence="7 8" key="2">
    <citation type="submission" date="2018-05" db="EMBL/GenBank/DDBJ databases">
        <authorList>
            <person name="Lanie J.A."/>
            <person name="Ng W.-L."/>
            <person name="Kazmierczak K.M."/>
            <person name="Andrzejewski T.M."/>
            <person name="Davidsen T.M."/>
            <person name="Wayne K.J."/>
            <person name="Tettelin H."/>
            <person name="Glass J.I."/>
            <person name="Rusch D."/>
            <person name="Podicherti R."/>
            <person name="Tsui H.-C.T."/>
            <person name="Winkler M.E."/>
        </authorList>
    </citation>
    <scope>NUCLEOTIDE SEQUENCE [LARGE SCALE GENOMIC DNA]</scope>
    <source>
        <strain evidence="7 8">C305</strain>
    </source>
</reference>